<dbReference type="Proteomes" id="UP000011083">
    <property type="component" value="Unassembled WGS sequence"/>
</dbReference>
<evidence type="ECO:0000256" key="10">
    <source>
        <dbReference type="ARBA" id="ARBA00023121"/>
    </source>
</evidence>
<accession>L8GKM5</accession>
<evidence type="ECO:0000256" key="17">
    <source>
        <dbReference type="ARBA" id="ARBA00024514"/>
    </source>
</evidence>
<evidence type="ECO:0000256" key="5">
    <source>
        <dbReference type="ARBA" id="ARBA00022448"/>
    </source>
</evidence>
<comment type="catalytic activity">
    <reaction evidence="31">
        <text>butanoyl-CoA + acetyl-CoA = 3-oxohexanoyl-CoA + CoA</text>
        <dbReference type="Rhea" id="RHEA:31111"/>
        <dbReference type="ChEBI" id="CHEBI:57287"/>
        <dbReference type="ChEBI" id="CHEBI:57288"/>
        <dbReference type="ChEBI" id="CHEBI:57371"/>
        <dbReference type="ChEBI" id="CHEBI:62418"/>
    </reaction>
    <physiologicalReaction direction="right-to-left" evidence="31">
        <dbReference type="Rhea" id="RHEA:31113"/>
    </physiologicalReaction>
</comment>
<evidence type="ECO:0000256" key="23">
    <source>
        <dbReference type="ARBA" id="ARBA00032093"/>
    </source>
</evidence>
<evidence type="ECO:0000256" key="30">
    <source>
        <dbReference type="ARBA" id="ARBA00048004"/>
    </source>
</evidence>
<feature type="domain" description="SCP2" evidence="38">
    <location>
        <begin position="449"/>
        <end position="547"/>
    </location>
</feature>
<evidence type="ECO:0000256" key="18">
    <source>
        <dbReference type="ARBA" id="ARBA00029287"/>
    </source>
</evidence>
<comment type="catalytic activity">
    <reaction evidence="16">
        <text>choloyl-CoA + propanoyl-CoA = 3alpha,7alpha,12alpha-trihydroxy-24-oxo-5beta-cholestan-26-oyl-CoA + CoA</text>
        <dbReference type="Rhea" id="RHEA:16865"/>
        <dbReference type="ChEBI" id="CHEBI:57287"/>
        <dbReference type="ChEBI" id="CHEBI:57373"/>
        <dbReference type="ChEBI" id="CHEBI:57392"/>
        <dbReference type="ChEBI" id="CHEBI:58507"/>
        <dbReference type="EC" id="2.3.1.176"/>
    </reaction>
    <physiologicalReaction direction="right-to-left" evidence="16">
        <dbReference type="Rhea" id="RHEA:16867"/>
    </physiologicalReaction>
</comment>
<dbReference type="Gene3D" id="3.30.1050.10">
    <property type="entry name" value="SCP2 sterol-binding domain"/>
    <property type="match status" value="1"/>
</dbReference>
<dbReference type="OMA" id="SMTQFGQ"/>
<dbReference type="GO" id="GO:0050633">
    <property type="term" value="F:acetyl-CoA C-myristoyltransferase activity"/>
    <property type="evidence" value="ECO:0007669"/>
    <property type="project" value="UniProtKB-EC"/>
</dbReference>
<dbReference type="OrthoDB" id="542135at2759"/>
<keyword evidence="6" id="KW-0963">Cytoplasm</keyword>
<evidence type="ECO:0000256" key="9">
    <source>
        <dbReference type="ARBA" id="ARBA00023098"/>
    </source>
</evidence>
<evidence type="ECO:0000256" key="2">
    <source>
        <dbReference type="ARBA" id="ARBA00004496"/>
    </source>
</evidence>
<evidence type="ECO:0000259" key="39">
    <source>
        <dbReference type="Pfam" id="PF22691"/>
    </source>
</evidence>
<keyword evidence="7" id="KW-0808">Transferase</keyword>
<evidence type="ECO:0000256" key="11">
    <source>
        <dbReference type="ARBA" id="ARBA00023140"/>
    </source>
</evidence>
<comment type="catalytic activity">
    <reaction evidence="34">
        <text>dodecanoyl-CoA + acetyl-CoA = 3-oxotetradecanoyl-CoA + CoA</text>
        <dbReference type="Rhea" id="RHEA:31091"/>
        <dbReference type="ChEBI" id="CHEBI:57287"/>
        <dbReference type="ChEBI" id="CHEBI:57288"/>
        <dbReference type="ChEBI" id="CHEBI:57375"/>
        <dbReference type="ChEBI" id="CHEBI:62543"/>
    </reaction>
    <physiologicalReaction direction="right-to-left" evidence="34">
        <dbReference type="Rhea" id="RHEA:31093"/>
    </physiologicalReaction>
</comment>
<evidence type="ECO:0000256" key="28">
    <source>
        <dbReference type="ARBA" id="ARBA00047485"/>
    </source>
</evidence>
<dbReference type="GeneID" id="14913443"/>
<dbReference type="NCBIfam" id="NF006102">
    <property type="entry name" value="PRK08256.1"/>
    <property type="match status" value="1"/>
</dbReference>
<feature type="domain" description="Thiolase N-terminal" evidence="37">
    <location>
        <begin position="5"/>
        <end position="229"/>
    </location>
</feature>
<evidence type="ECO:0000256" key="24">
    <source>
        <dbReference type="ARBA" id="ARBA00032316"/>
    </source>
</evidence>
<dbReference type="GO" id="GO:0005777">
    <property type="term" value="C:peroxisome"/>
    <property type="evidence" value="ECO:0007669"/>
    <property type="project" value="UniProtKB-SubCell"/>
</dbReference>
<evidence type="ECO:0000256" key="1">
    <source>
        <dbReference type="ARBA" id="ARBA00004275"/>
    </source>
</evidence>
<evidence type="ECO:0000259" key="38">
    <source>
        <dbReference type="Pfam" id="PF02036"/>
    </source>
</evidence>
<keyword evidence="11" id="KW-0576">Peroxisome</keyword>
<evidence type="ECO:0000256" key="19">
    <source>
        <dbReference type="ARBA" id="ARBA00030531"/>
    </source>
</evidence>
<comment type="catalytic activity">
    <reaction evidence="30">
        <text>decanoyl-CoA + acetyl-CoA = 3-oxododecanoyl-CoA + CoA</text>
        <dbReference type="Rhea" id="RHEA:31183"/>
        <dbReference type="ChEBI" id="CHEBI:57287"/>
        <dbReference type="ChEBI" id="CHEBI:57288"/>
        <dbReference type="ChEBI" id="CHEBI:61430"/>
        <dbReference type="ChEBI" id="CHEBI:62615"/>
    </reaction>
    <physiologicalReaction direction="right-to-left" evidence="30">
        <dbReference type="Rhea" id="RHEA:31185"/>
    </physiologicalReaction>
</comment>
<dbReference type="KEGG" id="acan:ACA1_092850"/>
<dbReference type="EC" id="2.3.1.176" evidence="3"/>
<evidence type="ECO:0000259" key="37">
    <source>
        <dbReference type="Pfam" id="PF00108"/>
    </source>
</evidence>
<dbReference type="GO" id="GO:0006869">
    <property type="term" value="P:lipid transport"/>
    <property type="evidence" value="ECO:0007669"/>
    <property type="project" value="UniProtKB-KW"/>
</dbReference>
<evidence type="ECO:0000256" key="4">
    <source>
        <dbReference type="ARBA" id="ARBA00014545"/>
    </source>
</evidence>
<dbReference type="AlphaFoldDB" id="L8GKM5"/>
<comment type="function">
    <text evidence="26">Mediates the transfer of all common phospholipids, cholesterol and gangliosides from the endoplasmic reticulum to the plasma membrane. May play a role in regulating steroidogenesis. Stimulates the microsomal conversion of 7-dehydrocholesterol to cholesterol. Also binds fatty acids and fatty acyl Coenzyme A (CoA) such as phytanoyl-CoA. Involved in the regulation phospholipid synthesis in endoplasmic reticulum enhancing the incorporation of exogenous fatty acid into glycerides. Seems to stimulate the rate-limiting step in phosphatidic acid formation mediated by GPAT3. Isoforms SCP2 and SCPx cooperate in peroxisomal oxidation of certain naturally occurring tetramethyl-branched fatty acyl-CoAs.</text>
</comment>
<evidence type="ECO:0000256" key="7">
    <source>
        <dbReference type="ARBA" id="ARBA00022679"/>
    </source>
</evidence>
<evidence type="ECO:0000256" key="35">
    <source>
        <dbReference type="ARBA" id="ARBA00049306"/>
    </source>
</evidence>
<dbReference type="VEuPathDB" id="AmoebaDB:ACA1_092850"/>
<dbReference type="FunFam" id="3.40.47.10:FF:000016">
    <property type="entry name" value="Non-specific lipid-transfer protein"/>
    <property type="match status" value="1"/>
</dbReference>
<dbReference type="InterPro" id="IPR020615">
    <property type="entry name" value="Thiolase_acyl_enz_int_AS"/>
</dbReference>
<dbReference type="InterPro" id="IPR020616">
    <property type="entry name" value="Thiolase_N"/>
</dbReference>
<keyword evidence="12" id="KW-0012">Acyltransferase</keyword>
<dbReference type="PROSITE" id="PS00737">
    <property type="entry name" value="THIOLASE_2"/>
    <property type="match status" value="1"/>
</dbReference>
<dbReference type="PROSITE" id="PS00098">
    <property type="entry name" value="THIOLASE_1"/>
    <property type="match status" value="1"/>
</dbReference>
<protein>
    <recommendedName>
        <fullName evidence="4">Sterol carrier protein 2</fullName>
        <ecNumber evidence="13">2.3.1.155</ecNumber>
        <ecNumber evidence="14">2.3.1.16</ecNumber>
        <ecNumber evidence="3">2.3.1.176</ecNumber>
    </recommendedName>
    <alternativeName>
        <fullName evidence="23">Acetyl-CoA C-myristoyltransferase</fullName>
    </alternativeName>
    <alternativeName>
        <fullName evidence="20">Non-specific lipid-transfer protein</fullName>
    </alternativeName>
    <alternativeName>
        <fullName evidence="24">Propanoyl-CoA C-acyltransferase</fullName>
    </alternativeName>
    <alternativeName>
        <fullName evidence="19">SCP-2/3-oxoacyl-CoA thiolase</fullName>
    </alternativeName>
    <alternativeName>
        <fullName evidence="21">SCP-2/thiolase</fullName>
    </alternativeName>
    <alternativeName>
        <fullName evidence="22">SCP-chi</fullName>
    </alternativeName>
    <alternativeName>
        <fullName evidence="25">Sterol carrier protein X</fullName>
    </alternativeName>
</protein>
<dbReference type="EC" id="2.3.1.16" evidence="14"/>
<comment type="catalytic activity">
    <reaction evidence="18">
        <text>7-dehydrocholesterol(in) = 7-dehydrocholesterol(out)</text>
        <dbReference type="Rhea" id="RHEA:62960"/>
        <dbReference type="ChEBI" id="CHEBI:17759"/>
    </reaction>
</comment>
<evidence type="ECO:0000256" key="33">
    <source>
        <dbReference type="ARBA" id="ARBA00049268"/>
    </source>
</evidence>
<proteinExistence type="predicted"/>
<reference evidence="40 41" key="1">
    <citation type="journal article" date="2013" name="Genome Biol.">
        <title>Genome of Acanthamoeba castellanii highlights extensive lateral gene transfer and early evolution of tyrosine kinase signaling.</title>
        <authorList>
            <person name="Clarke M."/>
            <person name="Lohan A.J."/>
            <person name="Liu B."/>
            <person name="Lagkouvardos I."/>
            <person name="Roy S."/>
            <person name="Zafar N."/>
            <person name="Bertelli C."/>
            <person name="Schilde C."/>
            <person name="Kianianmomeni A."/>
            <person name="Burglin T.R."/>
            <person name="Frech C."/>
            <person name="Turcotte B."/>
            <person name="Kopec K.O."/>
            <person name="Synnott J.M."/>
            <person name="Choo C."/>
            <person name="Paponov I."/>
            <person name="Finkler A."/>
            <person name="Soon Heng Tan C."/>
            <person name="Hutchins A.P."/>
            <person name="Weinmeier T."/>
            <person name="Rattei T."/>
            <person name="Chu J.S."/>
            <person name="Gimenez G."/>
            <person name="Irimia M."/>
            <person name="Rigden D.J."/>
            <person name="Fitzpatrick D.A."/>
            <person name="Lorenzo-Morales J."/>
            <person name="Bateman A."/>
            <person name="Chiu C.H."/>
            <person name="Tang P."/>
            <person name="Hegemann P."/>
            <person name="Fromm H."/>
            <person name="Raoult D."/>
            <person name="Greub G."/>
            <person name="Miranda-Saavedra D."/>
            <person name="Chen N."/>
            <person name="Nash P."/>
            <person name="Ginger M.L."/>
            <person name="Horn M."/>
            <person name="Schaap P."/>
            <person name="Caler L."/>
            <person name="Loftus B."/>
        </authorList>
    </citation>
    <scope>NUCLEOTIDE SEQUENCE [LARGE SCALE GENOMIC DNA]</scope>
    <source>
        <strain evidence="40 41">Neff</strain>
    </source>
</reference>
<comment type="catalytic activity">
    <reaction evidence="33">
        <text>hexadecanoyl-CoA + acetyl-CoA = 3-oxooctadecanoyl-CoA + CoA</text>
        <dbReference type="Rhea" id="RHEA:35279"/>
        <dbReference type="ChEBI" id="CHEBI:57287"/>
        <dbReference type="ChEBI" id="CHEBI:57288"/>
        <dbReference type="ChEBI" id="CHEBI:57379"/>
        <dbReference type="ChEBI" id="CHEBI:71407"/>
    </reaction>
    <physiologicalReaction direction="right-to-left" evidence="33">
        <dbReference type="Rhea" id="RHEA:35281"/>
    </physiologicalReaction>
</comment>
<keyword evidence="8" id="KW-0445">Lipid transport</keyword>
<dbReference type="GO" id="GO:0006629">
    <property type="term" value="P:lipid metabolic process"/>
    <property type="evidence" value="ECO:0007669"/>
    <property type="project" value="UniProtKB-KW"/>
</dbReference>
<dbReference type="InterPro" id="IPR036527">
    <property type="entry name" value="SCP2_sterol-bd_dom_sf"/>
</dbReference>
<dbReference type="SUPFAM" id="SSF53901">
    <property type="entry name" value="Thiolase-like"/>
    <property type="match status" value="2"/>
</dbReference>
<organism evidence="40 41">
    <name type="scientific">Acanthamoeba castellanii (strain ATCC 30010 / Neff)</name>
    <dbReference type="NCBI Taxonomy" id="1257118"/>
    <lineage>
        <taxon>Eukaryota</taxon>
        <taxon>Amoebozoa</taxon>
        <taxon>Discosea</taxon>
        <taxon>Longamoebia</taxon>
        <taxon>Centramoebida</taxon>
        <taxon>Acanthamoebidae</taxon>
        <taxon>Acanthamoeba</taxon>
    </lineage>
</organism>
<comment type="catalytic activity">
    <reaction evidence="15">
        <text>propanoyl-CoA + tetradecanoyl-CoA = 3-oxo-2-methylhexadecanoyl-CoA + CoA</text>
        <dbReference type="Rhea" id="RHEA:46344"/>
        <dbReference type="ChEBI" id="CHEBI:57287"/>
        <dbReference type="ChEBI" id="CHEBI:57385"/>
        <dbReference type="ChEBI" id="CHEBI:57392"/>
        <dbReference type="ChEBI" id="CHEBI:86042"/>
    </reaction>
    <physiologicalReaction direction="right-to-left" evidence="15">
        <dbReference type="Rhea" id="RHEA:46346"/>
    </physiologicalReaction>
</comment>
<dbReference type="EC" id="2.3.1.155" evidence="13"/>
<feature type="domain" description="Thiolase C-terminal" evidence="39">
    <location>
        <begin position="271"/>
        <end position="385"/>
    </location>
</feature>
<comment type="subcellular location">
    <subcellularLocation>
        <location evidence="2">Cytoplasm</location>
    </subcellularLocation>
    <subcellularLocation>
        <location evidence="1">Peroxisome</location>
    </subcellularLocation>
</comment>
<keyword evidence="41" id="KW-1185">Reference proteome</keyword>
<dbReference type="CDD" id="cd00829">
    <property type="entry name" value="SCP-x_thiolase"/>
    <property type="match status" value="1"/>
</dbReference>
<comment type="catalytic activity">
    <reaction evidence="17">
        <text>3-oxo-(9Z-octadecenoyl)-CoA + CoA = (7Z)-hexadecenoyl-CoA + acetyl-CoA</text>
        <dbReference type="Rhea" id="RHEA:47400"/>
        <dbReference type="ChEBI" id="CHEBI:57287"/>
        <dbReference type="ChEBI" id="CHEBI:57288"/>
        <dbReference type="ChEBI" id="CHEBI:87695"/>
        <dbReference type="ChEBI" id="CHEBI:87698"/>
    </reaction>
    <physiologicalReaction direction="left-to-right" evidence="17">
        <dbReference type="Rhea" id="RHEA:47401"/>
    </physiologicalReaction>
</comment>
<evidence type="ECO:0000256" key="3">
    <source>
        <dbReference type="ARBA" id="ARBA00012352"/>
    </source>
</evidence>
<evidence type="ECO:0000256" key="20">
    <source>
        <dbReference type="ARBA" id="ARBA00030851"/>
    </source>
</evidence>
<dbReference type="EMBL" id="KB008103">
    <property type="protein sequence ID" value="ELR12751.1"/>
    <property type="molecule type" value="Genomic_DNA"/>
</dbReference>
<evidence type="ECO:0000256" key="22">
    <source>
        <dbReference type="ARBA" id="ARBA00031346"/>
    </source>
</evidence>
<comment type="catalytic activity">
    <reaction evidence="32">
        <text>an acyl-CoA + acetyl-CoA = a 3-oxoacyl-CoA + CoA</text>
        <dbReference type="Rhea" id="RHEA:21564"/>
        <dbReference type="ChEBI" id="CHEBI:57287"/>
        <dbReference type="ChEBI" id="CHEBI:57288"/>
        <dbReference type="ChEBI" id="CHEBI:58342"/>
        <dbReference type="ChEBI" id="CHEBI:90726"/>
        <dbReference type="EC" id="2.3.1.16"/>
    </reaction>
    <physiologicalReaction direction="right-to-left" evidence="32">
        <dbReference type="Rhea" id="RHEA:21566"/>
    </physiologicalReaction>
</comment>
<comment type="function">
    <text evidence="27">Plays a crucial role in the peroxisomal oxidation of branched-chain fatty acids. Catalyzes the last step of the peroxisomal beta-oxidation of branched chain fatty acids and the side chain of the bile acid intermediates di- and trihydroxycoprostanic acids (DHCA and THCA). Also active with medium and long straight chain 3-oxoacyl-CoAs. Stimulates the microsomal conversion of 7-dehydrocholesterol to cholesterol and transfers phosphatidylcholine and 7-dehydrocholesterol between membrances, in vitro. Isoforms SCP2 and SCPx cooperate in peroxisomal oxidation of certain naturally occurring tetramethyl-branched fatty acyl-CoAs.</text>
</comment>
<evidence type="ECO:0000313" key="41">
    <source>
        <dbReference type="Proteomes" id="UP000011083"/>
    </source>
</evidence>
<dbReference type="Gene3D" id="3.40.47.10">
    <property type="match status" value="1"/>
</dbReference>
<dbReference type="GO" id="GO:0003988">
    <property type="term" value="F:acetyl-CoA C-acyltransferase activity"/>
    <property type="evidence" value="ECO:0007669"/>
    <property type="project" value="UniProtKB-EC"/>
</dbReference>
<dbReference type="InterPro" id="IPR020613">
    <property type="entry name" value="Thiolase_CS"/>
</dbReference>
<sequence>MGRRVFVVGVGMIKFEKPGKRDWDYPKMGAVAGKKALWDAGIRYDEIDQAVVGYVYGDSTCGQRALYEIGVTGIPVYNVNNNCSTGSSALFIAKQLIEGGISECALALGFEKMERGSLASKFTDRTNPMDKHMGVIAEARGVTNAPFAPQMFGNAGVEHMEKYGTKPEHFAQVAWKNHKHSVNNPYSQFRDEYSMEDILKSRKVFGPLTMLQCCPTSDGAAAAVLCSEEFVKKHNLQHQARAVEILASAMATDFPSTFEEKSCIKAVGADMTKNATAKIFQQTGLSPQDVQVVELHDCFSCNEFITYEALGLAREGEASKLVDAADNTYGGKWVVNPSGGLISKGHPLGATGLAQCAELCWQLRGMCGKRQVPNAKVALQHNLGLGGAVVVSLYRHGFPEALRPYPADRFNPAIDSRTDVVPGEAEPAPAAPAPAASAGGVSAEAVFGEIAKRVEADPSLVQKVNAVYQFVVTSGSDKKAWTVDLKSGPKGKVTAGAAAAADCTLTLAEKDFVDLVQGKLDAQGAFLKGLLKISGNMGAAMKLSHLFGGNKKAAL</sequence>
<dbReference type="Pfam" id="PF00108">
    <property type="entry name" value="Thiolase_N"/>
    <property type="match status" value="1"/>
</dbReference>
<dbReference type="Pfam" id="PF22691">
    <property type="entry name" value="Thiolase_C_1"/>
    <property type="match status" value="1"/>
</dbReference>
<dbReference type="InterPro" id="IPR003033">
    <property type="entry name" value="SCP2_sterol-bd_dom"/>
</dbReference>
<dbReference type="STRING" id="1257118.L8GKM5"/>
<dbReference type="GO" id="GO:0008289">
    <property type="term" value="F:lipid binding"/>
    <property type="evidence" value="ECO:0007669"/>
    <property type="project" value="UniProtKB-KW"/>
</dbReference>
<dbReference type="PANTHER" id="PTHR42870:SF1">
    <property type="entry name" value="NON-SPECIFIC LIPID-TRANSFER PROTEIN-LIKE 2"/>
    <property type="match status" value="1"/>
</dbReference>
<evidence type="ECO:0000256" key="29">
    <source>
        <dbReference type="ARBA" id="ARBA00048001"/>
    </source>
</evidence>
<keyword evidence="10" id="KW-0446">Lipid-binding</keyword>
<evidence type="ECO:0000256" key="16">
    <source>
        <dbReference type="ARBA" id="ARBA00024509"/>
    </source>
</evidence>
<evidence type="ECO:0000256" key="32">
    <source>
        <dbReference type="ARBA" id="ARBA00049178"/>
    </source>
</evidence>
<keyword evidence="9" id="KW-0443">Lipid metabolism</keyword>
<dbReference type="RefSeq" id="XP_004334764.1">
    <property type="nucleotide sequence ID" value="XM_004334716.1"/>
</dbReference>
<evidence type="ECO:0000313" key="40">
    <source>
        <dbReference type="EMBL" id="ELR12751.1"/>
    </source>
</evidence>
<evidence type="ECO:0000256" key="27">
    <source>
        <dbReference type="ARBA" id="ARBA00045994"/>
    </source>
</evidence>
<evidence type="ECO:0000256" key="8">
    <source>
        <dbReference type="ARBA" id="ARBA00023055"/>
    </source>
</evidence>
<evidence type="ECO:0000256" key="26">
    <source>
        <dbReference type="ARBA" id="ARBA00045738"/>
    </source>
</evidence>
<comment type="catalytic activity">
    <reaction evidence="35">
        <text>3-oxohexadecanedioyl-CoA + CoA = tetradecanedioyl-CoA + acetyl-CoA</text>
        <dbReference type="Rhea" id="RHEA:40343"/>
        <dbReference type="ChEBI" id="CHEBI:57287"/>
        <dbReference type="ChEBI" id="CHEBI:57288"/>
        <dbReference type="ChEBI" id="CHEBI:77081"/>
        <dbReference type="ChEBI" id="CHEBI:77084"/>
    </reaction>
    <physiologicalReaction direction="left-to-right" evidence="35">
        <dbReference type="Rhea" id="RHEA:40344"/>
    </physiologicalReaction>
</comment>
<evidence type="ECO:0000256" key="13">
    <source>
        <dbReference type="ARBA" id="ARBA00024058"/>
    </source>
</evidence>
<gene>
    <name evidence="40" type="ORF">ACA1_092850</name>
</gene>
<dbReference type="InterPro" id="IPR016039">
    <property type="entry name" value="Thiolase-like"/>
</dbReference>
<dbReference type="InterPro" id="IPR055140">
    <property type="entry name" value="Thiolase_C_2"/>
</dbReference>
<evidence type="ECO:0000256" key="21">
    <source>
        <dbReference type="ARBA" id="ARBA00031275"/>
    </source>
</evidence>
<evidence type="ECO:0000256" key="6">
    <source>
        <dbReference type="ARBA" id="ARBA00022490"/>
    </source>
</evidence>
<comment type="catalytic activity">
    <reaction evidence="28">
        <text>tetradecanoyl-CoA + acetyl-CoA = 3-oxohexadecanoyl-CoA + CoA</text>
        <dbReference type="Rhea" id="RHEA:18161"/>
        <dbReference type="ChEBI" id="CHEBI:57287"/>
        <dbReference type="ChEBI" id="CHEBI:57288"/>
        <dbReference type="ChEBI" id="CHEBI:57349"/>
        <dbReference type="ChEBI" id="CHEBI:57385"/>
        <dbReference type="EC" id="2.3.1.155"/>
    </reaction>
    <physiologicalReaction direction="right-to-left" evidence="28">
        <dbReference type="Rhea" id="RHEA:18163"/>
    </physiologicalReaction>
</comment>
<dbReference type="SUPFAM" id="SSF55718">
    <property type="entry name" value="SCP-like"/>
    <property type="match status" value="1"/>
</dbReference>
<evidence type="ECO:0000256" key="31">
    <source>
        <dbReference type="ARBA" id="ARBA00048553"/>
    </source>
</evidence>
<evidence type="ECO:0000256" key="14">
    <source>
        <dbReference type="ARBA" id="ARBA00024073"/>
    </source>
</evidence>
<evidence type="ECO:0000256" key="36">
    <source>
        <dbReference type="ARBA" id="ARBA00049542"/>
    </source>
</evidence>
<evidence type="ECO:0000256" key="15">
    <source>
        <dbReference type="ARBA" id="ARBA00024471"/>
    </source>
</evidence>
<dbReference type="Pfam" id="PF02036">
    <property type="entry name" value="SCP2"/>
    <property type="match status" value="1"/>
</dbReference>
<name>L8GKM5_ACACF</name>
<dbReference type="PANTHER" id="PTHR42870">
    <property type="entry name" value="ACETYL-COA C-ACETYLTRANSFERASE"/>
    <property type="match status" value="1"/>
</dbReference>
<comment type="catalytic activity">
    <reaction evidence="36">
        <text>octanoyl-CoA + acetyl-CoA = 3-oxodecanoyl-CoA + CoA</text>
        <dbReference type="Rhea" id="RHEA:31087"/>
        <dbReference type="ChEBI" id="CHEBI:57287"/>
        <dbReference type="ChEBI" id="CHEBI:57288"/>
        <dbReference type="ChEBI" id="CHEBI:57386"/>
        <dbReference type="ChEBI" id="CHEBI:62548"/>
    </reaction>
    <physiologicalReaction direction="right-to-left" evidence="36">
        <dbReference type="Rhea" id="RHEA:31089"/>
    </physiologicalReaction>
</comment>
<evidence type="ECO:0000256" key="12">
    <source>
        <dbReference type="ARBA" id="ARBA00023315"/>
    </source>
</evidence>
<keyword evidence="5" id="KW-0813">Transport</keyword>
<evidence type="ECO:0000256" key="34">
    <source>
        <dbReference type="ARBA" id="ARBA00049270"/>
    </source>
</evidence>
<comment type="catalytic activity">
    <reaction evidence="29">
        <text>hexanoyl-CoA + acetyl-CoA = 3-oxooctanoyl-CoA + CoA</text>
        <dbReference type="Rhea" id="RHEA:31203"/>
        <dbReference type="ChEBI" id="CHEBI:57287"/>
        <dbReference type="ChEBI" id="CHEBI:57288"/>
        <dbReference type="ChEBI" id="CHEBI:62619"/>
        <dbReference type="ChEBI" id="CHEBI:62620"/>
    </reaction>
    <physiologicalReaction direction="right-to-left" evidence="29">
        <dbReference type="Rhea" id="RHEA:31205"/>
    </physiologicalReaction>
</comment>
<evidence type="ECO:0000256" key="25">
    <source>
        <dbReference type="ARBA" id="ARBA00033178"/>
    </source>
</evidence>